<dbReference type="Pfam" id="PF25344">
    <property type="entry name" value="PH_LRR1"/>
    <property type="match status" value="1"/>
</dbReference>
<proteinExistence type="predicted"/>
<dbReference type="InterPro" id="IPR050216">
    <property type="entry name" value="LRR_domain-containing"/>
</dbReference>
<dbReference type="OrthoDB" id="17912at2759"/>
<feature type="compositionally biased region" description="Low complexity" evidence="4">
    <location>
        <begin position="139"/>
        <end position="166"/>
    </location>
</feature>
<sequence>MSPGEVPPERLRIVGTVQRLNRQATAVGQNGNIRAAKGVIQLKKVSDNHWQLWISVANDLDGQRYDIDNVQKLRTNFIDDGKLTIEFRLPPFNVMLRDYSIQEKSKHKIVGKPSQQGVDATGRSSNVIPEASSKCVPGSSLKNSSASCSKTVHGSSSKNSHGSSSKTAHECSSKNIHGGSSKAVGGSSSKNISTSSSKLVFEKVAENTQVEEQKPVRSGIKRPLASLDMTRKEASDIRKSLKLATGSLVIADRSDYPIRGFPQDLKRLSCNNLLLRKMDYRLQDLLHLKFLSMPNNKISSIDMLMHMKSQLENVNFSGNQIEKIGEDVFRARAFSRLKILNLNGNQIRCLPNSVLQLPELMELHLCNNALQVLPYNLHQLNSLVMLKLNGNRLRALPSMISLMKLNYLDISSNPFPHINVLTAVKKRVQLEPSMTLFEKAGAVFLSHELSKRAGYSHRYDSSVLPKIIAEFLDRAKYCRQCGKMCLRYHISYQSSSQPLAQEFVSVINLKVAVTEYLRCTVAGNSSYYFY</sequence>
<dbReference type="PANTHER" id="PTHR48051">
    <property type="match status" value="1"/>
</dbReference>
<dbReference type="InterPro" id="IPR003591">
    <property type="entry name" value="Leu-rich_rpt_typical-subtyp"/>
</dbReference>
<dbReference type="PROSITE" id="PS51450">
    <property type="entry name" value="LRR"/>
    <property type="match status" value="2"/>
</dbReference>
<dbReference type="EMBL" id="CAJVCH010058162">
    <property type="protein sequence ID" value="CAG7719039.1"/>
    <property type="molecule type" value="Genomic_DNA"/>
</dbReference>
<dbReference type="GO" id="GO:0005737">
    <property type="term" value="C:cytoplasm"/>
    <property type="evidence" value="ECO:0007669"/>
    <property type="project" value="TreeGrafter"/>
</dbReference>
<evidence type="ECO:0000256" key="3">
    <source>
        <dbReference type="ARBA" id="ARBA00023242"/>
    </source>
</evidence>
<evidence type="ECO:0000256" key="4">
    <source>
        <dbReference type="SAM" id="MobiDB-lite"/>
    </source>
</evidence>
<dbReference type="SMART" id="SM00369">
    <property type="entry name" value="LRR_TYP"/>
    <property type="match status" value="4"/>
</dbReference>
<dbReference type="AlphaFoldDB" id="A0A8J2JQ34"/>
<evidence type="ECO:0000313" key="7">
    <source>
        <dbReference type="Proteomes" id="UP000708208"/>
    </source>
</evidence>
<name>A0A8J2JQ34_9HEXA</name>
<protein>
    <recommendedName>
        <fullName evidence="5">PIF1/LRR1 pleckstrin homology domain-containing protein</fullName>
    </recommendedName>
</protein>
<comment type="caution">
    <text evidence="6">The sequence shown here is derived from an EMBL/GenBank/DDBJ whole genome shotgun (WGS) entry which is preliminary data.</text>
</comment>
<reference evidence="6" key="1">
    <citation type="submission" date="2021-06" db="EMBL/GenBank/DDBJ databases">
        <authorList>
            <person name="Hodson N. C."/>
            <person name="Mongue J. A."/>
            <person name="Jaron S. K."/>
        </authorList>
    </citation>
    <scope>NUCLEOTIDE SEQUENCE</scope>
</reference>
<feature type="compositionally biased region" description="Polar residues" evidence="4">
    <location>
        <begin position="113"/>
        <end position="127"/>
    </location>
</feature>
<evidence type="ECO:0000259" key="5">
    <source>
        <dbReference type="Pfam" id="PF25344"/>
    </source>
</evidence>
<dbReference type="InterPro" id="IPR001611">
    <property type="entry name" value="Leu-rich_rpt"/>
</dbReference>
<gene>
    <name evidence="6" type="ORF">AFUS01_LOCUS8383</name>
</gene>
<organism evidence="6 7">
    <name type="scientific">Allacma fusca</name>
    <dbReference type="NCBI Taxonomy" id="39272"/>
    <lineage>
        <taxon>Eukaryota</taxon>
        <taxon>Metazoa</taxon>
        <taxon>Ecdysozoa</taxon>
        <taxon>Arthropoda</taxon>
        <taxon>Hexapoda</taxon>
        <taxon>Collembola</taxon>
        <taxon>Symphypleona</taxon>
        <taxon>Sminthuridae</taxon>
        <taxon>Allacma</taxon>
    </lineage>
</organism>
<evidence type="ECO:0000256" key="1">
    <source>
        <dbReference type="ARBA" id="ARBA00022614"/>
    </source>
</evidence>
<dbReference type="InterPro" id="IPR057437">
    <property type="entry name" value="PIF1/LRR1_PH"/>
</dbReference>
<keyword evidence="3" id="KW-0539">Nucleus</keyword>
<keyword evidence="1" id="KW-0433">Leucine-rich repeat</keyword>
<dbReference type="PANTHER" id="PTHR48051:SF1">
    <property type="entry name" value="RAS SUPPRESSOR PROTEIN 1"/>
    <property type="match status" value="1"/>
</dbReference>
<keyword evidence="2" id="KW-0677">Repeat</keyword>
<dbReference type="Proteomes" id="UP000708208">
    <property type="component" value="Unassembled WGS sequence"/>
</dbReference>
<accession>A0A8J2JQ34</accession>
<evidence type="ECO:0000313" key="6">
    <source>
        <dbReference type="EMBL" id="CAG7719039.1"/>
    </source>
</evidence>
<feature type="domain" description="PIF1/LRR1 pleckstrin homology" evidence="5">
    <location>
        <begin position="13"/>
        <end position="98"/>
    </location>
</feature>
<keyword evidence="7" id="KW-1185">Reference proteome</keyword>
<evidence type="ECO:0000256" key="2">
    <source>
        <dbReference type="ARBA" id="ARBA00022737"/>
    </source>
</evidence>
<feature type="region of interest" description="Disordered" evidence="4">
    <location>
        <begin position="104"/>
        <end position="193"/>
    </location>
</feature>
<feature type="compositionally biased region" description="Low complexity" evidence="4">
    <location>
        <begin position="178"/>
        <end position="193"/>
    </location>
</feature>